<dbReference type="EMBL" id="CAJFCW020000003">
    <property type="protein sequence ID" value="CAG9101425.1"/>
    <property type="molecule type" value="Genomic_DNA"/>
</dbReference>
<feature type="compositionally biased region" description="Basic and acidic residues" evidence="1">
    <location>
        <begin position="83"/>
        <end position="111"/>
    </location>
</feature>
<keyword evidence="3" id="KW-1185">Reference proteome</keyword>
<dbReference type="Proteomes" id="UP000614601">
    <property type="component" value="Unassembled WGS sequence"/>
</dbReference>
<evidence type="ECO:0000256" key="1">
    <source>
        <dbReference type="SAM" id="MobiDB-lite"/>
    </source>
</evidence>
<name>A0A811KD48_9BILA</name>
<feature type="compositionally biased region" description="Acidic residues" evidence="1">
    <location>
        <begin position="558"/>
        <end position="569"/>
    </location>
</feature>
<dbReference type="EMBL" id="CAJFDH010000003">
    <property type="protein sequence ID" value="CAD5213715.1"/>
    <property type="molecule type" value="Genomic_DNA"/>
</dbReference>
<sequence length="895" mass="101790">MWGTFGEDSGKRGIDLFEEVVREKCKQNDTVGFGGMRNESFVPQDILDIANGVDSSYGPRLKSEHSGKHSRWGNNNDKFPMNGDRRNNYNRNDGKFNQGDRDNRSHGEYNRRGPSRVHIGNSKFSRNDRKQSGPNSRNWKDDSIYNTPNRIKSDSHGFDRSNGGDHRYNRSNGLNSHREDGSYVWHRDDKSFSDSHRSNRDTNRQSRSNGIYSGSDRSNATSSNLNKSTGLSSGPTSLSSSTEATVPVKNEHSSAYHGSTSSSGANHRQSLSTIQDLSYSERQDDDILTDFEPQTEHIPINYDEDLNLLNLASGATGNQSDFDLNQDQQPQNPSETTRAKKPKPKPQPRTKLDYSEAYDKMTPEEKKRMFLSRPKIFKTKKRTTKAAENGGKGSRKDRKSRVESSEDEDDEYSDVDETSGGREQRDSRGNERGIGRNEQDFDDYILGESAASGRRIHGDLEGFEDDIYGDNGAFEASFHDEAGTSGADIYSQSEVHENGYYHTEQDSDIIVHRPEKSSRSRSHRTDTIFEPRDNATSIGKPRIRNVSNRKAKKRVIYNEEEDHGEDDDVEVRSRKKDKKGHGEDERHGNEHKRKKSKDGNGNRGFYDSEGNNDDIPSTSHDIHNGEQVVVKEEVEDFNYNVLQPLIDTMNNLEVIDETDCDMYIPRVIRGRWEGPDDEENFPLKSTRHMIVKMKEALHDIPNSVNTLLIVEEALHCLNADLLEENGATTVCKMGSRFRPHYFAEALRQLKSNSIRKIKHVGITLAYNALFNYEMMENHEYADNGTTIIEDFNSKKSMPDLFNSIEGIVRALVEVFGLKKVLIITPHMVRHQALLKMITDKFKVTISKNNYLSKHVVYADFNDYVSDLDTKLTPHEVRQFLKQAFTAYGTAIKQAQ</sequence>
<feature type="region of interest" description="Disordered" evidence="1">
    <location>
        <begin position="313"/>
        <end position="621"/>
    </location>
</feature>
<dbReference type="AlphaFoldDB" id="A0A811KD48"/>
<feature type="region of interest" description="Disordered" evidence="1">
    <location>
        <begin position="56"/>
        <end position="271"/>
    </location>
</feature>
<feature type="compositionally biased region" description="Basic residues" evidence="1">
    <location>
        <begin position="375"/>
        <end position="384"/>
    </location>
</feature>
<comment type="caution">
    <text evidence="2">The sequence shown here is derived from an EMBL/GenBank/DDBJ whole genome shotgun (WGS) entry which is preliminary data.</text>
</comment>
<feature type="compositionally biased region" description="Basic and acidic residues" evidence="1">
    <location>
        <begin position="350"/>
        <end position="368"/>
    </location>
</feature>
<feature type="compositionally biased region" description="Polar residues" evidence="1">
    <location>
        <begin position="313"/>
        <end position="336"/>
    </location>
</feature>
<feature type="compositionally biased region" description="Basic and acidic residues" evidence="1">
    <location>
        <begin position="494"/>
        <end position="533"/>
    </location>
</feature>
<reference evidence="2" key="1">
    <citation type="submission" date="2020-09" db="EMBL/GenBank/DDBJ databases">
        <authorList>
            <person name="Kikuchi T."/>
        </authorList>
    </citation>
    <scope>NUCLEOTIDE SEQUENCE</scope>
    <source>
        <strain evidence="2">SH1</strain>
    </source>
</reference>
<feature type="compositionally biased region" description="Basic and acidic residues" evidence="1">
    <location>
        <begin position="176"/>
        <end position="204"/>
    </location>
</feature>
<feature type="compositionally biased region" description="Low complexity" evidence="1">
    <location>
        <begin position="255"/>
        <end position="265"/>
    </location>
</feature>
<proteinExistence type="predicted"/>
<evidence type="ECO:0000313" key="3">
    <source>
        <dbReference type="Proteomes" id="UP000614601"/>
    </source>
</evidence>
<feature type="compositionally biased region" description="Basic residues" evidence="1">
    <location>
        <begin position="339"/>
        <end position="348"/>
    </location>
</feature>
<feature type="compositionally biased region" description="Basic residues" evidence="1">
    <location>
        <begin position="541"/>
        <end position="555"/>
    </location>
</feature>
<feature type="compositionally biased region" description="Polar residues" evidence="1">
    <location>
        <begin position="205"/>
        <end position="227"/>
    </location>
</feature>
<protein>
    <submittedName>
        <fullName evidence="2">Uncharacterized protein</fullName>
    </submittedName>
</protein>
<gene>
    <name evidence="2" type="ORF">BOKJ2_LOCUS5231</name>
</gene>
<feature type="compositionally biased region" description="Basic and acidic residues" evidence="1">
    <location>
        <begin position="419"/>
        <end position="439"/>
    </location>
</feature>
<feature type="compositionally biased region" description="Acidic residues" evidence="1">
    <location>
        <begin position="405"/>
        <end position="417"/>
    </location>
</feature>
<dbReference type="Proteomes" id="UP000783686">
    <property type="component" value="Unassembled WGS sequence"/>
</dbReference>
<evidence type="ECO:0000313" key="2">
    <source>
        <dbReference type="EMBL" id="CAD5213715.1"/>
    </source>
</evidence>
<feature type="compositionally biased region" description="Low complexity" evidence="1">
    <location>
        <begin position="228"/>
        <end position="242"/>
    </location>
</feature>
<feature type="compositionally biased region" description="Basic and acidic residues" evidence="1">
    <location>
        <begin position="151"/>
        <end position="168"/>
    </location>
</feature>
<dbReference type="OrthoDB" id="10669396at2759"/>
<accession>A0A811KD48</accession>
<organism evidence="2 3">
    <name type="scientific">Bursaphelenchus okinawaensis</name>
    <dbReference type="NCBI Taxonomy" id="465554"/>
    <lineage>
        <taxon>Eukaryota</taxon>
        <taxon>Metazoa</taxon>
        <taxon>Ecdysozoa</taxon>
        <taxon>Nematoda</taxon>
        <taxon>Chromadorea</taxon>
        <taxon>Rhabditida</taxon>
        <taxon>Tylenchina</taxon>
        <taxon>Tylenchomorpha</taxon>
        <taxon>Aphelenchoidea</taxon>
        <taxon>Aphelenchoididae</taxon>
        <taxon>Bursaphelenchus</taxon>
    </lineage>
</organism>